<keyword evidence="1" id="KW-0472">Membrane</keyword>
<reference evidence="2" key="1">
    <citation type="submission" date="2020-10" db="EMBL/GenBank/DDBJ databases">
        <authorList>
            <person name="Gilroy R."/>
        </authorList>
    </citation>
    <scope>NUCLEOTIDE SEQUENCE</scope>
    <source>
        <strain evidence="2">CHK152-2871</strain>
    </source>
</reference>
<dbReference type="Gene3D" id="3.30.70.1320">
    <property type="entry name" value="Multidrug efflux transporter AcrB pore domain like"/>
    <property type="match status" value="1"/>
</dbReference>
<name>A0A9D1JXJ7_9BACT</name>
<dbReference type="PANTHER" id="PTHR32063:SF18">
    <property type="entry name" value="CATION EFFLUX SYSTEM PROTEIN"/>
    <property type="match status" value="1"/>
</dbReference>
<dbReference type="PANTHER" id="PTHR32063">
    <property type="match status" value="1"/>
</dbReference>
<dbReference type="Gene3D" id="3.30.70.1440">
    <property type="entry name" value="Multidrug efflux transporter AcrB pore domain"/>
    <property type="match status" value="1"/>
</dbReference>
<accession>A0A9D1JXJ7</accession>
<sequence length="1018" mass="113800">MTRFFLKNKFLLVTLITILILGGMSYYITTPRNEDPGFKIRTAVITSTYSGADSRQVDKYVTDKIKSVAEQMSEVEDIKSNSYEGKSVVYIDVYETYKELQPIWDKLRRKISNIQSQLPKGVTVQVNDEFGDVFGIILAIVGKDFDYIEIKDYADKVKEELLKLDDTSKVEILGAAQEAVYLYYDNSKLARYNLSPTELQNILSGTNIIAQSGKILVGDRYILVQSDDNYTDVENIKNTIITYGKKEDALKLGDILTIEKTYENPPLTITQFNGEKALIIALSMKDGGNILKFGNTVKKKINELKSYMPVGINIEYAAFQPDYVKYLTDKFTSSLFQSVIIVITLILLILGIKTGLIVGLIIPVTILGTFFVMGNLKIWLDKISLSALIIALGILVDNSIVISEGILKKIKSDIKNIENIAIQVCEKFQTPLLISTLTTSCAFLPIYLANSTVSEYTSSLFKVVACALLISWFLSITFLPYLIELFFKNGLKTSFREINISKYTARFIKKALKNPKRTVFAASIFVILSFVLFSYVPKIFFPDSDRAMFEIEFNMPEGTNIEVTKKVAQQAGEYLKSLKEVKNYSSYIGTSAPRYVLSASPEPVKSNYAMILANTKSYKTVDKLVEDVQNYCSQTFADSNTIVRKVPLGPPYDAPVEIRIFGGDENKLFEIVRDIQKKLREIKGVILVKDDWGAKTPKIKINIDEQSASRYGITNQMIAQSLQAGLSGYTVSSYWRDTTSIPVIYRLNSLSRDNINKIDSMGIYSPLWENTLPLSQFANLSLIFEYPCIIRRNGFLTVTIQGYIDKTETTAQEVIQKIKPYLNSIDFPLGMGYEEGGSVESSKKGNKSIAQKIPIAFSIILLLLIGYFNSYKIPVIILISALMALSGANIGLLITKSDFGFMTFLAYVCLVGIATNNAVVLLDTIEKERKNKNNSNLRLVIQKSARSRITPIFLTAITTIGGMLPLWIGRDPMFSSLAVAIIFGLASSVCITLLVTPCLYFILCSKEAQKETPGQPAQ</sequence>
<feature type="transmembrane region" description="Helical" evidence="1">
    <location>
        <begin position="849"/>
        <end position="868"/>
    </location>
</feature>
<dbReference type="Gene3D" id="3.30.70.1430">
    <property type="entry name" value="Multidrug efflux transporter AcrB pore domain"/>
    <property type="match status" value="2"/>
</dbReference>
<keyword evidence="1" id="KW-0812">Transmembrane</keyword>
<reference evidence="2" key="2">
    <citation type="journal article" date="2021" name="PeerJ">
        <title>Extensive microbial diversity within the chicken gut microbiome revealed by metagenomics and culture.</title>
        <authorList>
            <person name="Gilroy R."/>
            <person name="Ravi A."/>
            <person name="Getino M."/>
            <person name="Pursley I."/>
            <person name="Horton D.L."/>
            <person name="Alikhan N.F."/>
            <person name="Baker D."/>
            <person name="Gharbi K."/>
            <person name="Hall N."/>
            <person name="Watson M."/>
            <person name="Adriaenssens E.M."/>
            <person name="Foster-Nyarko E."/>
            <person name="Jarju S."/>
            <person name="Secka A."/>
            <person name="Antonio M."/>
            <person name="Oren A."/>
            <person name="Chaudhuri R.R."/>
            <person name="La Ragione R."/>
            <person name="Hildebrand F."/>
            <person name="Pallen M.J."/>
        </authorList>
    </citation>
    <scope>NUCLEOTIDE SEQUENCE</scope>
    <source>
        <strain evidence="2">CHK152-2871</strain>
    </source>
</reference>
<dbReference type="GO" id="GO:0005886">
    <property type="term" value="C:plasma membrane"/>
    <property type="evidence" value="ECO:0007669"/>
    <property type="project" value="TreeGrafter"/>
</dbReference>
<dbReference type="InterPro" id="IPR027463">
    <property type="entry name" value="AcrB_DN_DC_subdom"/>
</dbReference>
<evidence type="ECO:0000313" key="2">
    <source>
        <dbReference type="EMBL" id="HIS74544.1"/>
    </source>
</evidence>
<dbReference type="Proteomes" id="UP000886865">
    <property type="component" value="Unassembled WGS sequence"/>
</dbReference>
<feature type="transmembrane region" description="Helical" evidence="1">
    <location>
        <begin position="949"/>
        <end position="968"/>
    </location>
</feature>
<feature type="transmembrane region" description="Helical" evidence="1">
    <location>
        <begin position="428"/>
        <end position="448"/>
    </location>
</feature>
<dbReference type="Gene3D" id="1.20.1640.10">
    <property type="entry name" value="Multidrug efflux transporter AcrB transmembrane domain"/>
    <property type="match status" value="2"/>
</dbReference>
<dbReference type="GO" id="GO:0042910">
    <property type="term" value="F:xenobiotic transmembrane transporter activity"/>
    <property type="evidence" value="ECO:0007669"/>
    <property type="project" value="TreeGrafter"/>
</dbReference>
<feature type="transmembrane region" description="Helical" evidence="1">
    <location>
        <begin position="901"/>
        <end position="922"/>
    </location>
</feature>
<dbReference type="Gene3D" id="3.30.2090.10">
    <property type="entry name" value="Multidrug efflux transporter AcrB TolC docking domain, DN and DC subdomains"/>
    <property type="match status" value="2"/>
</dbReference>
<proteinExistence type="predicted"/>
<evidence type="ECO:0000313" key="3">
    <source>
        <dbReference type="Proteomes" id="UP000886865"/>
    </source>
</evidence>
<dbReference type="SUPFAM" id="SSF82866">
    <property type="entry name" value="Multidrug efflux transporter AcrB transmembrane domain"/>
    <property type="match status" value="2"/>
</dbReference>
<gene>
    <name evidence="2" type="ORF">IAA86_05955</name>
</gene>
<feature type="transmembrane region" description="Helical" evidence="1">
    <location>
        <begin position="875"/>
        <end position="895"/>
    </location>
</feature>
<feature type="transmembrane region" description="Helical" evidence="1">
    <location>
        <begin position="460"/>
        <end position="483"/>
    </location>
</feature>
<dbReference type="SUPFAM" id="SSF82693">
    <property type="entry name" value="Multidrug efflux transporter AcrB pore domain, PN1, PN2, PC1 and PC2 subdomains"/>
    <property type="match status" value="3"/>
</dbReference>
<dbReference type="SUPFAM" id="SSF82714">
    <property type="entry name" value="Multidrug efflux transporter AcrB TolC docking domain, DN and DC subdomains"/>
    <property type="match status" value="2"/>
</dbReference>
<organism evidence="2 3">
    <name type="scientific">Candidatus Galligastranaerophilus intestinavium</name>
    <dbReference type="NCBI Taxonomy" id="2840836"/>
    <lineage>
        <taxon>Bacteria</taxon>
        <taxon>Candidatus Galligastranaerophilus</taxon>
    </lineage>
</organism>
<feature type="transmembrane region" description="Helical" evidence="1">
    <location>
        <begin position="331"/>
        <end position="350"/>
    </location>
</feature>
<evidence type="ECO:0000256" key="1">
    <source>
        <dbReference type="SAM" id="Phobius"/>
    </source>
</evidence>
<dbReference type="PRINTS" id="PR00702">
    <property type="entry name" value="ACRIFLAVINRP"/>
</dbReference>
<dbReference type="InterPro" id="IPR001036">
    <property type="entry name" value="Acrflvin-R"/>
</dbReference>
<comment type="caution">
    <text evidence="2">The sequence shown here is derived from an EMBL/GenBank/DDBJ whole genome shotgun (WGS) entry which is preliminary data.</text>
</comment>
<feature type="transmembrane region" description="Helical" evidence="1">
    <location>
        <begin position="385"/>
        <end position="407"/>
    </location>
</feature>
<dbReference type="AlphaFoldDB" id="A0A9D1JXJ7"/>
<keyword evidence="1" id="KW-1133">Transmembrane helix</keyword>
<dbReference type="Pfam" id="PF00873">
    <property type="entry name" value="ACR_tran"/>
    <property type="match status" value="1"/>
</dbReference>
<feature type="transmembrane region" description="Helical" evidence="1">
    <location>
        <begin position="974"/>
        <end position="1003"/>
    </location>
</feature>
<protein>
    <submittedName>
        <fullName evidence="2">Efflux RND transporter permease subunit</fullName>
    </submittedName>
</protein>
<dbReference type="EMBL" id="DVJQ01000049">
    <property type="protein sequence ID" value="HIS74544.1"/>
    <property type="molecule type" value="Genomic_DNA"/>
</dbReference>
<feature type="transmembrane region" description="Helical" evidence="1">
    <location>
        <begin position="518"/>
        <end position="536"/>
    </location>
</feature>